<protein>
    <submittedName>
        <fullName evidence="2">FHA domain-containing protein</fullName>
    </submittedName>
</protein>
<gene>
    <name evidence="2" type="ORF">C454_00235</name>
</gene>
<evidence type="ECO:0000256" key="1">
    <source>
        <dbReference type="SAM" id="MobiDB-lite"/>
    </source>
</evidence>
<organism evidence="2 3">
    <name type="scientific">Haloferax gibbonsii (strain ATCC 33959 / DSM 4427 / JCM 8863 / NBRC 102184 / NCIMB 2188 / Ma 2.38)</name>
    <dbReference type="NCBI Taxonomy" id="1227459"/>
    <lineage>
        <taxon>Archaea</taxon>
        <taxon>Methanobacteriati</taxon>
        <taxon>Methanobacteriota</taxon>
        <taxon>Stenosarchaea group</taxon>
        <taxon>Halobacteria</taxon>
        <taxon>Halobacteriales</taxon>
        <taxon>Haloferacaceae</taxon>
        <taxon>Haloferax</taxon>
    </lineage>
</organism>
<dbReference type="AlphaFoldDB" id="M0HQZ2"/>
<feature type="region of interest" description="Disordered" evidence="1">
    <location>
        <begin position="1"/>
        <end position="55"/>
    </location>
</feature>
<keyword evidence="3" id="KW-1185">Reference proteome</keyword>
<dbReference type="SUPFAM" id="SSF49879">
    <property type="entry name" value="SMAD/FHA domain"/>
    <property type="match status" value="1"/>
</dbReference>
<name>M0HQZ2_HALGM</name>
<feature type="compositionally biased region" description="Basic and acidic residues" evidence="1">
    <location>
        <begin position="1"/>
        <end position="13"/>
    </location>
</feature>
<dbReference type="EMBL" id="AOLJ01000001">
    <property type="protein sequence ID" value="ELZ86931.1"/>
    <property type="molecule type" value="Genomic_DNA"/>
</dbReference>
<comment type="caution">
    <text evidence="2">The sequence shown here is derived from an EMBL/GenBank/DDBJ whole genome shotgun (WGS) entry which is preliminary data.</text>
</comment>
<evidence type="ECO:0000313" key="2">
    <source>
        <dbReference type="EMBL" id="ELZ86931.1"/>
    </source>
</evidence>
<proteinExistence type="predicted"/>
<accession>M0HQZ2</accession>
<evidence type="ECO:0000313" key="3">
    <source>
        <dbReference type="Proteomes" id="UP000011571"/>
    </source>
</evidence>
<dbReference type="Proteomes" id="UP000011571">
    <property type="component" value="Unassembled WGS sequence"/>
</dbReference>
<reference evidence="2 3" key="1">
    <citation type="journal article" date="2014" name="PLoS Genet.">
        <title>Phylogenetically driven sequencing of extremely halophilic archaea reveals strategies for static and dynamic osmo-response.</title>
        <authorList>
            <person name="Becker E.A."/>
            <person name="Seitzer P.M."/>
            <person name="Tritt A."/>
            <person name="Larsen D."/>
            <person name="Krusor M."/>
            <person name="Yao A.I."/>
            <person name="Wu D."/>
            <person name="Madern D."/>
            <person name="Eisen J.A."/>
            <person name="Darling A.E."/>
            <person name="Facciotti M.T."/>
        </authorList>
    </citation>
    <scope>NUCLEOTIDE SEQUENCE [LARGE SCALE GENOMIC DNA]</scope>
    <source>
        <strain evidence="3">ATCC 33959 / DSM 4427 / JCM 8863 / NBRC 102184 / NCIMB 2188 / Ma 2.38</strain>
    </source>
</reference>
<sequence>MRPDCDETFDGAKHGGSCPECGTPHPDVTQNTNSGDSNGGGGGGEQTTPTAPEIACPDPSCGGVISQGEGFCSDCGSGRDEEFSDSLTCPNGHEVDQSDQFCSTCGEQVDTGGSNGGDTAPSVALAIGSSEYGVITDGQNTVNDDQKSPDVFGTDARRAAQQQGVDQNTALQIHRDYLAFRVDGDTCYVENQGRNPTRYNGDDFPQGEERELADGDTIELGAGAVTAEVVMKN</sequence>
<dbReference type="InterPro" id="IPR008984">
    <property type="entry name" value="SMAD_FHA_dom_sf"/>
</dbReference>